<feature type="transmembrane region" description="Helical" evidence="9">
    <location>
        <begin position="255"/>
        <end position="277"/>
    </location>
</feature>
<dbReference type="InterPro" id="IPR011701">
    <property type="entry name" value="MFS"/>
</dbReference>
<dbReference type="PANTHER" id="PTHR23513">
    <property type="entry name" value="INTEGRAL MEMBRANE EFFLUX PROTEIN-RELATED"/>
    <property type="match status" value="1"/>
</dbReference>
<feature type="transmembrane region" description="Helical" evidence="9">
    <location>
        <begin position="307"/>
        <end position="324"/>
    </location>
</feature>
<feature type="transmembrane region" description="Helical" evidence="9">
    <location>
        <begin position="141"/>
        <end position="164"/>
    </location>
</feature>
<gene>
    <name evidence="11" type="ORF">HLA99_15205</name>
</gene>
<feature type="transmembrane region" description="Helical" evidence="9">
    <location>
        <begin position="353"/>
        <end position="375"/>
    </location>
</feature>
<feature type="transmembrane region" description="Helical" evidence="9">
    <location>
        <begin position="36"/>
        <end position="57"/>
    </location>
</feature>
<evidence type="ECO:0000256" key="5">
    <source>
        <dbReference type="ARBA" id="ARBA00022989"/>
    </source>
</evidence>
<evidence type="ECO:0000259" key="10">
    <source>
        <dbReference type="PROSITE" id="PS50850"/>
    </source>
</evidence>
<feature type="transmembrane region" description="Helical" evidence="9">
    <location>
        <begin position="170"/>
        <end position="190"/>
    </location>
</feature>
<protein>
    <recommendedName>
        <fullName evidence="8">Multidrug efflux pump Tap</fullName>
    </recommendedName>
</protein>
<feature type="transmembrane region" description="Helical" evidence="9">
    <location>
        <begin position="7"/>
        <end position="30"/>
    </location>
</feature>
<evidence type="ECO:0000256" key="1">
    <source>
        <dbReference type="ARBA" id="ARBA00004429"/>
    </source>
</evidence>
<evidence type="ECO:0000256" key="7">
    <source>
        <dbReference type="ARBA" id="ARBA00038075"/>
    </source>
</evidence>
<dbReference type="GO" id="GO:0005886">
    <property type="term" value="C:plasma membrane"/>
    <property type="evidence" value="ECO:0007669"/>
    <property type="project" value="UniProtKB-SubCell"/>
</dbReference>
<evidence type="ECO:0000256" key="4">
    <source>
        <dbReference type="ARBA" id="ARBA00022692"/>
    </source>
</evidence>
<keyword evidence="2" id="KW-0813">Transport</keyword>
<dbReference type="AlphaFoldDB" id="A0A7Y2M4Z9"/>
<keyword evidence="5 9" id="KW-1133">Transmembrane helix</keyword>
<dbReference type="GO" id="GO:0022857">
    <property type="term" value="F:transmembrane transporter activity"/>
    <property type="evidence" value="ECO:0007669"/>
    <property type="project" value="InterPro"/>
</dbReference>
<organism evidence="11 12">
    <name type="scientific">Microbacterium ulmi</name>
    <dbReference type="NCBI Taxonomy" id="179095"/>
    <lineage>
        <taxon>Bacteria</taxon>
        <taxon>Bacillati</taxon>
        <taxon>Actinomycetota</taxon>
        <taxon>Actinomycetes</taxon>
        <taxon>Micrococcales</taxon>
        <taxon>Microbacteriaceae</taxon>
        <taxon>Microbacterium</taxon>
    </lineage>
</organism>
<feature type="transmembrane region" description="Helical" evidence="9">
    <location>
        <begin position="103"/>
        <end position="120"/>
    </location>
</feature>
<dbReference type="Pfam" id="PF07690">
    <property type="entry name" value="MFS_1"/>
    <property type="match status" value="1"/>
</dbReference>
<comment type="similarity">
    <text evidence="7">Belongs to the major facilitator superfamily. Drug:H(+) antiporter-3 (DHA3) (TC 2.A.1.21) family.</text>
</comment>
<evidence type="ECO:0000313" key="12">
    <source>
        <dbReference type="Proteomes" id="UP000543598"/>
    </source>
</evidence>
<feature type="transmembrane region" description="Helical" evidence="9">
    <location>
        <begin position="69"/>
        <end position="91"/>
    </location>
</feature>
<dbReference type="Proteomes" id="UP000543598">
    <property type="component" value="Unassembled WGS sequence"/>
</dbReference>
<dbReference type="PROSITE" id="PS50850">
    <property type="entry name" value="MFS"/>
    <property type="match status" value="1"/>
</dbReference>
<feature type="domain" description="Major facilitator superfamily (MFS) profile" evidence="10">
    <location>
        <begin position="1"/>
        <end position="422"/>
    </location>
</feature>
<feature type="transmembrane region" description="Helical" evidence="9">
    <location>
        <begin position="211"/>
        <end position="235"/>
    </location>
</feature>
<proteinExistence type="inferred from homology"/>
<dbReference type="InterPro" id="IPR020846">
    <property type="entry name" value="MFS_dom"/>
</dbReference>
<keyword evidence="12" id="KW-1185">Reference proteome</keyword>
<feature type="transmembrane region" description="Helical" evidence="9">
    <location>
        <begin position="395"/>
        <end position="415"/>
    </location>
</feature>
<dbReference type="CDD" id="cd06173">
    <property type="entry name" value="MFS_MefA_like"/>
    <property type="match status" value="1"/>
</dbReference>
<comment type="caution">
    <text evidence="11">The sequence shown here is derived from an EMBL/GenBank/DDBJ whole genome shotgun (WGS) entry which is preliminary data.</text>
</comment>
<accession>A0A7Y2M4Z9</accession>
<evidence type="ECO:0000256" key="9">
    <source>
        <dbReference type="SAM" id="Phobius"/>
    </source>
</evidence>
<evidence type="ECO:0000256" key="6">
    <source>
        <dbReference type="ARBA" id="ARBA00023136"/>
    </source>
</evidence>
<keyword evidence="6 9" id="KW-0472">Membrane</keyword>
<evidence type="ECO:0000256" key="2">
    <source>
        <dbReference type="ARBA" id="ARBA00022448"/>
    </source>
</evidence>
<evidence type="ECO:0000256" key="3">
    <source>
        <dbReference type="ARBA" id="ARBA00022475"/>
    </source>
</evidence>
<keyword evidence="4 9" id="KW-0812">Transmembrane</keyword>
<keyword evidence="3" id="KW-1003">Cell membrane</keyword>
<reference evidence="11 12" key="1">
    <citation type="submission" date="2020-05" db="EMBL/GenBank/DDBJ databases">
        <title>MicrobeNet Type strains.</title>
        <authorList>
            <person name="Nicholson A.C."/>
        </authorList>
    </citation>
    <scope>NUCLEOTIDE SEQUENCE [LARGE SCALE GENOMIC DNA]</scope>
    <source>
        <strain evidence="11 12">JCM 14282</strain>
    </source>
</reference>
<dbReference type="PANTHER" id="PTHR23513:SF9">
    <property type="entry name" value="ENTEROBACTIN EXPORTER ENTS"/>
    <property type="match status" value="1"/>
</dbReference>
<comment type="subcellular location">
    <subcellularLocation>
        <location evidence="1">Cell inner membrane</location>
        <topology evidence="1">Multi-pass membrane protein</topology>
    </subcellularLocation>
</comment>
<name>A0A7Y2M4Z9_9MICO</name>
<dbReference type="InterPro" id="IPR036259">
    <property type="entry name" value="MFS_trans_sf"/>
</dbReference>
<sequence>MRIFVQVLVNTAAANITTSFLWFALTFWAYLETRSVLATGVIGGAYMLLIALFGMLFGTVVDRHRKHRVMVLSAVVTLVAFLVAGALFVAIGEPGLIDLGAPWFWVFSAIILLGAVVENLRSIALSTTVTLLVPVERHANANGLVGTVQGIAFMVTSIFSGLAIGLLGMGWTLVIALVLTAAALVHLLFIRIPEAEPAAAGERMPLIDLHGSIRAVAAVSGLFALIVFSTLNNLIGGVYMALMDPYGLTLFPVEWWGVVLGVTATGFIIGGALVARFGLGRNPIRTMLLFVAGMGLLGSLFTIREWWWLYALGIWLYMCIIPVVEAAEQTVIQKVVPYATQGRVFGFAQAFEAAAAPITAFLIAPIAQFWIIPYMSSDAGQRTWGWLLGEGEARGIALVFLVSGLVMVVFAILAFTTRSYRILSKEYEVAAPPAGAEAAGVDASVGSADA</sequence>
<feature type="transmembrane region" description="Helical" evidence="9">
    <location>
        <begin position="284"/>
        <end position="301"/>
    </location>
</feature>
<evidence type="ECO:0000256" key="8">
    <source>
        <dbReference type="ARBA" id="ARBA00040914"/>
    </source>
</evidence>
<dbReference type="Gene3D" id="1.20.1250.20">
    <property type="entry name" value="MFS general substrate transporter like domains"/>
    <property type="match status" value="1"/>
</dbReference>
<dbReference type="EMBL" id="JABEMB010000035">
    <property type="protein sequence ID" value="NNH05193.1"/>
    <property type="molecule type" value="Genomic_DNA"/>
</dbReference>
<dbReference type="SUPFAM" id="SSF103473">
    <property type="entry name" value="MFS general substrate transporter"/>
    <property type="match status" value="1"/>
</dbReference>
<evidence type="ECO:0000313" key="11">
    <source>
        <dbReference type="EMBL" id="NNH05193.1"/>
    </source>
</evidence>